<proteinExistence type="predicted"/>
<evidence type="ECO:0000313" key="1">
    <source>
        <dbReference type="EMBL" id="ONI14647.1"/>
    </source>
</evidence>
<organism evidence="1 2">
    <name type="scientific">Prunus persica</name>
    <name type="common">Peach</name>
    <name type="synonym">Amygdalus persica</name>
    <dbReference type="NCBI Taxonomy" id="3760"/>
    <lineage>
        <taxon>Eukaryota</taxon>
        <taxon>Viridiplantae</taxon>
        <taxon>Streptophyta</taxon>
        <taxon>Embryophyta</taxon>
        <taxon>Tracheophyta</taxon>
        <taxon>Spermatophyta</taxon>
        <taxon>Magnoliopsida</taxon>
        <taxon>eudicotyledons</taxon>
        <taxon>Gunneridae</taxon>
        <taxon>Pentapetalae</taxon>
        <taxon>rosids</taxon>
        <taxon>fabids</taxon>
        <taxon>Rosales</taxon>
        <taxon>Rosaceae</taxon>
        <taxon>Amygdaloideae</taxon>
        <taxon>Amygdaleae</taxon>
        <taxon>Prunus</taxon>
    </lineage>
</organism>
<dbReference type="AlphaFoldDB" id="A0A251PSV2"/>
<reference evidence="1 2" key="1">
    <citation type="journal article" date="2013" name="Nat. Genet.">
        <title>The high-quality draft genome of peach (Prunus persica) identifies unique patterns of genetic diversity, domestication and genome evolution.</title>
        <authorList>
            <consortium name="International Peach Genome Initiative"/>
            <person name="Verde I."/>
            <person name="Abbott A.G."/>
            <person name="Scalabrin S."/>
            <person name="Jung S."/>
            <person name="Shu S."/>
            <person name="Marroni F."/>
            <person name="Zhebentyayeva T."/>
            <person name="Dettori M.T."/>
            <person name="Grimwood J."/>
            <person name="Cattonaro F."/>
            <person name="Zuccolo A."/>
            <person name="Rossini L."/>
            <person name="Jenkins J."/>
            <person name="Vendramin E."/>
            <person name="Meisel L.A."/>
            <person name="Decroocq V."/>
            <person name="Sosinski B."/>
            <person name="Prochnik S."/>
            <person name="Mitros T."/>
            <person name="Policriti A."/>
            <person name="Cipriani G."/>
            <person name="Dondini L."/>
            <person name="Ficklin S."/>
            <person name="Goodstein D.M."/>
            <person name="Xuan P."/>
            <person name="Del Fabbro C."/>
            <person name="Aramini V."/>
            <person name="Copetti D."/>
            <person name="Gonzalez S."/>
            <person name="Horner D.S."/>
            <person name="Falchi R."/>
            <person name="Lucas S."/>
            <person name="Mica E."/>
            <person name="Maldonado J."/>
            <person name="Lazzari B."/>
            <person name="Bielenberg D."/>
            <person name="Pirona R."/>
            <person name="Miculan M."/>
            <person name="Barakat A."/>
            <person name="Testolin R."/>
            <person name="Stella A."/>
            <person name="Tartarini S."/>
            <person name="Tonutti P."/>
            <person name="Arus P."/>
            <person name="Orellana A."/>
            <person name="Wells C."/>
            <person name="Main D."/>
            <person name="Vizzotto G."/>
            <person name="Silva H."/>
            <person name="Salamini F."/>
            <person name="Schmutz J."/>
            <person name="Morgante M."/>
            <person name="Rokhsar D.S."/>
        </authorList>
    </citation>
    <scope>NUCLEOTIDE SEQUENCE [LARGE SCALE GENOMIC DNA]</scope>
    <source>
        <strain evidence="2">cv. Nemared</strain>
    </source>
</reference>
<dbReference type="Proteomes" id="UP000006882">
    <property type="component" value="Chromosome G3"/>
</dbReference>
<gene>
    <name evidence="1" type="ORF">PRUPE_3G000400</name>
</gene>
<protein>
    <submittedName>
        <fullName evidence="1">Uncharacterized protein</fullName>
    </submittedName>
</protein>
<accession>A0A251PSV2</accession>
<evidence type="ECO:0000313" key="2">
    <source>
        <dbReference type="Proteomes" id="UP000006882"/>
    </source>
</evidence>
<name>A0A251PSV2_PRUPE</name>
<dbReference type="EMBL" id="CM007653">
    <property type="protein sequence ID" value="ONI14647.1"/>
    <property type="molecule type" value="Genomic_DNA"/>
</dbReference>
<sequence>MVHFQSSLWHLYLKHLGSYLPLLLYQIGKQLLCVPAIICLDTSSLTLYYLLLSMNGPVPIKKTCKFNLLEKYLIKLHRLLDLMNPES</sequence>
<dbReference type="Gramene" id="ONI14647">
    <property type="protein sequence ID" value="ONI14647"/>
    <property type="gene ID" value="PRUPE_3G000400"/>
</dbReference>
<keyword evidence="2" id="KW-1185">Reference proteome</keyword>